<dbReference type="KEGG" id="aph:APH_0657"/>
<dbReference type="EMBL" id="CP000235">
    <property type="protein sequence ID" value="ABD43271.1"/>
    <property type="molecule type" value="Genomic_DNA"/>
</dbReference>
<dbReference type="HOGENOM" id="CLU_2713540_0_0_5"/>
<proteinExistence type="predicted"/>
<dbReference type="Proteomes" id="UP000001943">
    <property type="component" value="Chromosome"/>
</dbReference>
<organism evidence="1 2">
    <name type="scientific">Anaplasma phagocytophilum (strain HZ)</name>
    <dbReference type="NCBI Taxonomy" id="212042"/>
    <lineage>
        <taxon>Bacteria</taxon>
        <taxon>Pseudomonadati</taxon>
        <taxon>Pseudomonadota</taxon>
        <taxon>Alphaproteobacteria</taxon>
        <taxon>Rickettsiales</taxon>
        <taxon>Anaplasmataceae</taxon>
        <taxon>Anaplasma</taxon>
        <taxon>phagocytophilum group</taxon>
    </lineage>
</organism>
<dbReference type="PaxDb" id="212042-APH_0657"/>
<dbReference type="EnsemblBacteria" id="ABD43271">
    <property type="protein sequence ID" value="ABD43271"/>
    <property type="gene ID" value="APH_0657"/>
</dbReference>
<reference evidence="1 2" key="1">
    <citation type="journal article" date="2006" name="PLoS Genet.">
        <title>Comparative genomics of emerging human ehrlichiosis agents.</title>
        <authorList>
            <person name="Dunning Hotopp J.C."/>
            <person name="Lin M."/>
            <person name="Madupu R."/>
            <person name="Crabtree J."/>
            <person name="Angiuoli S.V."/>
            <person name="Eisen J.A."/>
            <person name="Seshadri R."/>
            <person name="Ren Q."/>
            <person name="Wu M."/>
            <person name="Utterback T.R."/>
            <person name="Smith S."/>
            <person name="Lewis M."/>
            <person name="Khouri H."/>
            <person name="Zhang C."/>
            <person name="Niu H."/>
            <person name="Lin Q."/>
            <person name="Ohashi N."/>
            <person name="Zhi N."/>
            <person name="Nelson W."/>
            <person name="Brinkac L.M."/>
            <person name="Dodson R.J."/>
            <person name="Rosovitz M.J."/>
            <person name="Sundaram J."/>
            <person name="Daugherty S.C."/>
            <person name="Davidsen T."/>
            <person name="Durkin A.S."/>
            <person name="Gwinn M."/>
            <person name="Haft D.H."/>
            <person name="Selengut J.D."/>
            <person name="Sullivan S.A."/>
            <person name="Zafar N."/>
            <person name="Zhou L."/>
            <person name="Benahmed F."/>
            <person name="Forberger H."/>
            <person name="Halpin R."/>
            <person name="Mulligan S."/>
            <person name="Robinson J."/>
            <person name="White O."/>
            <person name="Rikihisa Y."/>
            <person name="Tettelin H."/>
        </authorList>
    </citation>
    <scope>NUCLEOTIDE SEQUENCE [LARGE SCALE GENOMIC DNA]</scope>
    <source>
        <strain evidence="1 2">HZ</strain>
    </source>
</reference>
<name>Q2GK62_ANAPZ</name>
<dbReference type="PATRIC" id="fig|212042.8.peg.707"/>
<keyword evidence="2" id="KW-1185">Reference proteome</keyword>
<sequence>MAAAAHYSIENNVQVARVDVQHAMLNFNTEASLYKCKQHLMTGFSNLLFIIPLIENTKGHTSTLMVADQTLV</sequence>
<accession>Q2GK62</accession>
<dbReference type="AlphaFoldDB" id="Q2GK62"/>
<dbReference type="STRING" id="212042.APH_0657"/>
<protein>
    <submittedName>
        <fullName evidence="1">Uncharacterized protein</fullName>
    </submittedName>
</protein>
<gene>
    <name evidence="1" type="ordered locus">APH_0657</name>
</gene>
<evidence type="ECO:0000313" key="2">
    <source>
        <dbReference type="Proteomes" id="UP000001943"/>
    </source>
</evidence>
<evidence type="ECO:0000313" key="1">
    <source>
        <dbReference type="EMBL" id="ABD43271.1"/>
    </source>
</evidence>